<keyword evidence="1" id="KW-1133">Transmembrane helix</keyword>
<feature type="transmembrane region" description="Helical" evidence="1">
    <location>
        <begin position="74"/>
        <end position="92"/>
    </location>
</feature>
<feature type="transmembrane region" description="Helical" evidence="1">
    <location>
        <begin position="99"/>
        <end position="117"/>
    </location>
</feature>
<feature type="transmembrane region" description="Helical" evidence="1">
    <location>
        <begin position="151"/>
        <end position="174"/>
    </location>
</feature>
<feature type="transmembrane region" description="Helical" evidence="1">
    <location>
        <begin position="33"/>
        <end position="54"/>
    </location>
</feature>
<evidence type="ECO:0008006" key="4">
    <source>
        <dbReference type="Google" id="ProtNLM"/>
    </source>
</evidence>
<feature type="transmembrane region" description="Helical" evidence="1">
    <location>
        <begin position="194"/>
        <end position="213"/>
    </location>
</feature>
<keyword evidence="1" id="KW-0812">Transmembrane</keyword>
<dbReference type="Proteomes" id="UP001595816">
    <property type="component" value="Unassembled WGS sequence"/>
</dbReference>
<accession>A0ABV8M2K8</accession>
<proteinExistence type="predicted"/>
<dbReference type="RefSeq" id="WP_253751016.1">
    <property type="nucleotide sequence ID" value="NZ_JAMZDZ010000001.1"/>
</dbReference>
<keyword evidence="1" id="KW-0472">Membrane</keyword>
<feature type="transmembrane region" description="Helical" evidence="1">
    <location>
        <begin position="219"/>
        <end position="236"/>
    </location>
</feature>
<sequence length="265" mass="28442">MAATDTFQRPADAAGRTDPAALYVRSYLNIRTVVGIIGLALPIAFIVGEAAYLRGSVHVRGSISAYYHSSMRDLFVAGLSVVGFLLLTYMSAQPRTWDYWLSTVAGVAVVGVVFFPTRRVGIEPGAPLCGVQPEPAGCAPMQQALGENTVAVVHFTCAAIFIGSLAAIAFIFAYREKKYENDRRMALVQKICGWAIIVAVAWVAVGGLLRLSLGELTPLYVGEVVAVWAFGTSWLLKGRDLTAVLFPPKPAPEPASTEEPEPRVV</sequence>
<gene>
    <name evidence="2" type="ORF">ACFOZ4_37495</name>
</gene>
<evidence type="ECO:0000313" key="3">
    <source>
        <dbReference type="Proteomes" id="UP001595816"/>
    </source>
</evidence>
<evidence type="ECO:0000256" key="1">
    <source>
        <dbReference type="SAM" id="Phobius"/>
    </source>
</evidence>
<protein>
    <recommendedName>
        <fullName evidence="4">DUF998 domain-containing protein</fullName>
    </recommendedName>
</protein>
<dbReference type="EMBL" id="JBHSAY010000029">
    <property type="protein sequence ID" value="MFC4136334.1"/>
    <property type="molecule type" value="Genomic_DNA"/>
</dbReference>
<keyword evidence="3" id="KW-1185">Reference proteome</keyword>
<evidence type="ECO:0000313" key="2">
    <source>
        <dbReference type="EMBL" id="MFC4136334.1"/>
    </source>
</evidence>
<reference evidence="3" key="1">
    <citation type="journal article" date="2019" name="Int. J. Syst. Evol. Microbiol.">
        <title>The Global Catalogue of Microorganisms (GCM) 10K type strain sequencing project: providing services to taxonomists for standard genome sequencing and annotation.</title>
        <authorList>
            <consortium name="The Broad Institute Genomics Platform"/>
            <consortium name="The Broad Institute Genome Sequencing Center for Infectious Disease"/>
            <person name="Wu L."/>
            <person name="Ma J."/>
        </authorList>
    </citation>
    <scope>NUCLEOTIDE SEQUENCE [LARGE SCALE GENOMIC DNA]</scope>
    <source>
        <strain evidence="3">CGMCC 4.7289</strain>
    </source>
</reference>
<comment type="caution">
    <text evidence="2">The sequence shown here is derived from an EMBL/GenBank/DDBJ whole genome shotgun (WGS) entry which is preliminary data.</text>
</comment>
<organism evidence="2 3">
    <name type="scientific">Hamadaea flava</name>
    <dbReference type="NCBI Taxonomy" id="1742688"/>
    <lineage>
        <taxon>Bacteria</taxon>
        <taxon>Bacillati</taxon>
        <taxon>Actinomycetota</taxon>
        <taxon>Actinomycetes</taxon>
        <taxon>Micromonosporales</taxon>
        <taxon>Micromonosporaceae</taxon>
        <taxon>Hamadaea</taxon>
    </lineage>
</organism>
<name>A0ABV8M2K8_9ACTN</name>